<feature type="domain" description="CAAX prenyl protease 2/Lysostaphin resistance protein A-like" evidence="2">
    <location>
        <begin position="130"/>
        <end position="215"/>
    </location>
</feature>
<feature type="transmembrane region" description="Helical" evidence="1">
    <location>
        <begin position="82"/>
        <end position="104"/>
    </location>
</feature>
<reference evidence="3" key="1">
    <citation type="submission" date="2020-10" db="EMBL/GenBank/DDBJ databases">
        <authorList>
            <person name="Gilroy R."/>
        </authorList>
    </citation>
    <scope>NUCLEOTIDE SEQUENCE</scope>
    <source>
        <strain evidence="3">23406</strain>
    </source>
</reference>
<reference evidence="3" key="2">
    <citation type="journal article" date="2021" name="PeerJ">
        <title>Extensive microbial diversity within the chicken gut microbiome revealed by metagenomics and culture.</title>
        <authorList>
            <person name="Gilroy R."/>
            <person name="Ravi A."/>
            <person name="Getino M."/>
            <person name="Pursley I."/>
            <person name="Horton D.L."/>
            <person name="Alikhan N.F."/>
            <person name="Baker D."/>
            <person name="Gharbi K."/>
            <person name="Hall N."/>
            <person name="Watson M."/>
            <person name="Adriaenssens E.M."/>
            <person name="Foster-Nyarko E."/>
            <person name="Jarju S."/>
            <person name="Secka A."/>
            <person name="Antonio M."/>
            <person name="Oren A."/>
            <person name="Chaudhuri R.R."/>
            <person name="La Ragione R."/>
            <person name="Hildebrand F."/>
            <person name="Pallen M.J."/>
        </authorList>
    </citation>
    <scope>NUCLEOTIDE SEQUENCE</scope>
    <source>
        <strain evidence="3">23406</strain>
    </source>
</reference>
<keyword evidence="1" id="KW-1133">Transmembrane helix</keyword>
<dbReference type="PANTHER" id="PTHR36435:SF1">
    <property type="entry name" value="CAAX AMINO TERMINAL PROTEASE FAMILY PROTEIN"/>
    <property type="match status" value="1"/>
</dbReference>
<evidence type="ECO:0000313" key="3">
    <source>
        <dbReference type="EMBL" id="HIV00558.1"/>
    </source>
</evidence>
<dbReference type="Pfam" id="PF02517">
    <property type="entry name" value="Rce1-like"/>
    <property type="match status" value="1"/>
</dbReference>
<sequence>MNRNPSLQVDRNDPPKVFFGAFCAMWVLSLAFSQAQGNAAVYLGYLAPQLAYLGAVAVYLIVKKFPPSVVLPSRPVRRFSPVALVLFTVATVGVFFQNYLFSVLTAWGADAVGLTANVTLPVRTAWYDDLISVLLLAVLPALGEEAMFRGVFLSAYPEGQKGRGILFAAGVFALSHLNIAQLIHPFLLAVVLGYVVAATGQIAYAVWMHCFNNLLALFLPRLFPWFASVPSPGWDTFGILFGGATAGAVLAAFSLYFAVRFAASRADCNADPVIFRFVGNNFAKVCYNNKNGVSAFPWNAATLAILAALLVFVTVLQAVGSV</sequence>
<dbReference type="Proteomes" id="UP000886891">
    <property type="component" value="Unassembled WGS sequence"/>
</dbReference>
<feature type="transmembrane region" description="Helical" evidence="1">
    <location>
        <begin position="298"/>
        <end position="319"/>
    </location>
</feature>
<keyword evidence="3" id="KW-0378">Hydrolase</keyword>
<feature type="transmembrane region" description="Helical" evidence="1">
    <location>
        <begin position="164"/>
        <end position="180"/>
    </location>
</feature>
<protein>
    <submittedName>
        <fullName evidence="3">CPBP family intramembrane metalloprotease</fullName>
    </submittedName>
</protein>
<keyword evidence="1" id="KW-0472">Membrane</keyword>
<keyword evidence="3" id="KW-0482">Metalloprotease</keyword>
<evidence type="ECO:0000313" key="4">
    <source>
        <dbReference type="Proteomes" id="UP000886891"/>
    </source>
</evidence>
<dbReference type="InterPro" id="IPR003675">
    <property type="entry name" value="Rce1/LyrA-like_dom"/>
</dbReference>
<feature type="transmembrane region" description="Helical" evidence="1">
    <location>
        <begin position="124"/>
        <end position="143"/>
    </location>
</feature>
<dbReference type="GO" id="GO:0004175">
    <property type="term" value="F:endopeptidase activity"/>
    <property type="evidence" value="ECO:0007669"/>
    <property type="project" value="UniProtKB-ARBA"/>
</dbReference>
<feature type="transmembrane region" description="Helical" evidence="1">
    <location>
        <begin position="237"/>
        <end position="259"/>
    </location>
</feature>
<accession>A0A9D1NDL4</accession>
<dbReference type="PANTHER" id="PTHR36435">
    <property type="entry name" value="SLR1288 PROTEIN"/>
    <property type="match status" value="1"/>
</dbReference>
<proteinExistence type="predicted"/>
<evidence type="ECO:0000259" key="2">
    <source>
        <dbReference type="Pfam" id="PF02517"/>
    </source>
</evidence>
<keyword evidence="1" id="KW-0812">Transmembrane</keyword>
<evidence type="ECO:0000256" key="1">
    <source>
        <dbReference type="SAM" id="Phobius"/>
    </source>
</evidence>
<comment type="caution">
    <text evidence="3">The sequence shown here is derived from an EMBL/GenBank/DDBJ whole genome shotgun (WGS) entry which is preliminary data.</text>
</comment>
<keyword evidence="3" id="KW-0645">Protease</keyword>
<gene>
    <name evidence="3" type="ORF">IAB14_05570</name>
</gene>
<name>A0A9D1NDL4_9FIRM</name>
<feature type="transmembrane region" description="Helical" evidence="1">
    <location>
        <begin position="186"/>
        <end position="207"/>
    </location>
</feature>
<feature type="transmembrane region" description="Helical" evidence="1">
    <location>
        <begin position="43"/>
        <end position="62"/>
    </location>
</feature>
<dbReference type="AlphaFoldDB" id="A0A9D1NDL4"/>
<dbReference type="InterPro" id="IPR052710">
    <property type="entry name" value="CAAX_protease"/>
</dbReference>
<organism evidence="3 4">
    <name type="scientific">Candidatus Stercoripulliclostridium merdipullorum</name>
    <dbReference type="NCBI Taxonomy" id="2840952"/>
    <lineage>
        <taxon>Bacteria</taxon>
        <taxon>Bacillati</taxon>
        <taxon>Bacillota</taxon>
        <taxon>Clostridia</taxon>
        <taxon>Eubacteriales</taxon>
        <taxon>Candidatus Stercoripulliclostridium</taxon>
    </lineage>
</organism>
<dbReference type="GO" id="GO:0008237">
    <property type="term" value="F:metallopeptidase activity"/>
    <property type="evidence" value="ECO:0007669"/>
    <property type="project" value="UniProtKB-KW"/>
</dbReference>
<dbReference type="EMBL" id="DVOH01000040">
    <property type="protein sequence ID" value="HIV00558.1"/>
    <property type="molecule type" value="Genomic_DNA"/>
</dbReference>
<dbReference type="GO" id="GO:0080120">
    <property type="term" value="P:CAAX-box protein maturation"/>
    <property type="evidence" value="ECO:0007669"/>
    <property type="project" value="UniProtKB-ARBA"/>
</dbReference>